<sequence>MSQQNQQKAGLTGGHQGSTDRDGSQTSAAAREGKAPVPDTPVVHKSNDVTGGLPRSPGNSGPRADNTGWKPGQSVQADKDPVHESNDVAGGLPKSPAGANRLAGDRKMDDDTGFSRG</sequence>
<evidence type="ECO:0000313" key="3">
    <source>
        <dbReference type="Proteomes" id="UP001206572"/>
    </source>
</evidence>
<dbReference type="RefSeq" id="WP_258825895.1">
    <property type="nucleotide sequence ID" value="NZ_JANUHA010000001.1"/>
</dbReference>
<evidence type="ECO:0000313" key="2">
    <source>
        <dbReference type="EMBL" id="MCS0594803.1"/>
    </source>
</evidence>
<proteinExistence type="predicted"/>
<protein>
    <submittedName>
        <fullName evidence="2">Uncharacterized protein</fullName>
    </submittedName>
</protein>
<keyword evidence="3" id="KW-1185">Reference proteome</keyword>
<organism evidence="2 3">
    <name type="scientific">Massilia agri</name>
    <dbReference type="NCBI Taxonomy" id="1886785"/>
    <lineage>
        <taxon>Bacteria</taxon>
        <taxon>Pseudomonadati</taxon>
        <taxon>Pseudomonadota</taxon>
        <taxon>Betaproteobacteria</taxon>
        <taxon>Burkholderiales</taxon>
        <taxon>Oxalobacteraceae</taxon>
        <taxon>Telluria group</taxon>
        <taxon>Massilia</taxon>
    </lineage>
</organism>
<feature type="compositionally biased region" description="Basic and acidic residues" evidence="1">
    <location>
        <begin position="77"/>
        <end position="86"/>
    </location>
</feature>
<name>A0ABT2AEZ3_9BURK</name>
<comment type="caution">
    <text evidence="2">The sequence shown here is derived from an EMBL/GenBank/DDBJ whole genome shotgun (WGS) entry which is preliminary data.</text>
</comment>
<gene>
    <name evidence="2" type="ORF">NX780_00420</name>
</gene>
<accession>A0ABT2AEZ3</accession>
<feature type="region of interest" description="Disordered" evidence="1">
    <location>
        <begin position="1"/>
        <end position="117"/>
    </location>
</feature>
<dbReference type="Proteomes" id="UP001206572">
    <property type="component" value="Unassembled WGS sequence"/>
</dbReference>
<dbReference type="EMBL" id="JANUHA010000001">
    <property type="protein sequence ID" value="MCS0594803.1"/>
    <property type="molecule type" value="Genomic_DNA"/>
</dbReference>
<evidence type="ECO:0000256" key="1">
    <source>
        <dbReference type="SAM" id="MobiDB-lite"/>
    </source>
</evidence>
<reference evidence="2 3" key="1">
    <citation type="submission" date="2022-08" db="EMBL/GenBank/DDBJ databases">
        <title>Reclassification of Massilia species as members of the genera Telluria, Duganella, Pseudoduganella, Mokoshia gen. nov. and Zemynaea gen. nov. using orthogonal and non-orthogonal genome-based approaches.</title>
        <authorList>
            <person name="Bowman J.P."/>
        </authorList>
    </citation>
    <scope>NUCLEOTIDE SEQUENCE [LARGE SCALE GENOMIC DNA]</scope>
    <source>
        <strain evidence="2 3">JCM 31661</strain>
    </source>
</reference>